<reference evidence="1 2" key="1">
    <citation type="journal article" date="2020" name="BMC Genomics">
        <title>Intraspecific diversification of the crop wild relative Brassica cretica Lam. using demographic model selection.</title>
        <authorList>
            <person name="Kioukis A."/>
            <person name="Michalopoulou V.A."/>
            <person name="Briers L."/>
            <person name="Pirintsos S."/>
            <person name="Studholme D.J."/>
            <person name="Pavlidis P."/>
            <person name="Sarris P.F."/>
        </authorList>
    </citation>
    <scope>NUCLEOTIDE SEQUENCE [LARGE SCALE GENOMIC DNA]</scope>
    <source>
        <strain evidence="2">cv. PFS-1207/04</strain>
    </source>
</reference>
<protein>
    <submittedName>
        <fullName evidence="1">Uncharacterized protein</fullName>
    </submittedName>
</protein>
<sequence length="153" mass="16534">MLQNPSTSARGFGLWTGLKAYWNFPRSVCMSNNCSAAQLTLDAEGNFPLPHTSELIPHTRVSLKMKGITESDEQSNSPVRRVGLNGELDGMLGPTRPFGELAQLLSPFWQVGPTPFAVDRTSCLSPSLDGSIPHFVSIRVTVGVKIGHDGINV</sequence>
<name>A0ABQ7DBL3_BRACR</name>
<proteinExistence type="predicted"/>
<dbReference type="Proteomes" id="UP000266723">
    <property type="component" value="Unassembled WGS sequence"/>
</dbReference>
<evidence type="ECO:0000313" key="2">
    <source>
        <dbReference type="Proteomes" id="UP000266723"/>
    </source>
</evidence>
<evidence type="ECO:0000313" key="1">
    <source>
        <dbReference type="EMBL" id="KAF3568884.1"/>
    </source>
</evidence>
<dbReference type="EMBL" id="QGKV02000759">
    <property type="protein sequence ID" value="KAF3568884.1"/>
    <property type="molecule type" value="Genomic_DNA"/>
</dbReference>
<accession>A0ABQ7DBL3</accession>
<organism evidence="1 2">
    <name type="scientific">Brassica cretica</name>
    <name type="common">Mustard</name>
    <dbReference type="NCBI Taxonomy" id="69181"/>
    <lineage>
        <taxon>Eukaryota</taxon>
        <taxon>Viridiplantae</taxon>
        <taxon>Streptophyta</taxon>
        <taxon>Embryophyta</taxon>
        <taxon>Tracheophyta</taxon>
        <taxon>Spermatophyta</taxon>
        <taxon>Magnoliopsida</taxon>
        <taxon>eudicotyledons</taxon>
        <taxon>Gunneridae</taxon>
        <taxon>Pentapetalae</taxon>
        <taxon>rosids</taxon>
        <taxon>malvids</taxon>
        <taxon>Brassicales</taxon>
        <taxon>Brassicaceae</taxon>
        <taxon>Brassiceae</taxon>
        <taxon>Brassica</taxon>
    </lineage>
</organism>
<keyword evidence="2" id="KW-1185">Reference proteome</keyword>
<comment type="caution">
    <text evidence="1">The sequence shown here is derived from an EMBL/GenBank/DDBJ whole genome shotgun (WGS) entry which is preliminary data.</text>
</comment>
<gene>
    <name evidence="1" type="ORF">DY000_02014488</name>
</gene>